<gene>
    <name evidence="2" type="primary">PmUG01_06026500</name>
    <name evidence="2" type="ORF">PMUG01_06026500</name>
</gene>
<keyword evidence="1" id="KW-1133">Transmembrane helix</keyword>
<dbReference type="VEuPathDB" id="PlasmoDB:PmUG01_06026500"/>
<name>A0A1D3JJU0_PLAMA</name>
<feature type="transmembrane region" description="Helical" evidence="1">
    <location>
        <begin position="6"/>
        <end position="27"/>
    </location>
</feature>
<dbReference type="Proteomes" id="UP000219813">
    <property type="component" value="Chromosome 6"/>
</dbReference>
<feature type="transmembrane region" description="Helical" evidence="1">
    <location>
        <begin position="164"/>
        <end position="183"/>
    </location>
</feature>
<keyword evidence="1" id="KW-0472">Membrane</keyword>
<dbReference type="InterPro" id="IPR022139">
    <property type="entry name" value="Fam-L/Fam-M-like_plasmodium"/>
</dbReference>
<accession>A0A1D3JJU0</accession>
<evidence type="ECO:0000256" key="1">
    <source>
        <dbReference type="SAM" id="Phobius"/>
    </source>
</evidence>
<keyword evidence="1" id="KW-0812">Transmembrane</keyword>
<proteinExistence type="predicted"/>
<dbReference type="Pfam" id="PF12420">
    <property type="entry name" value="DUF3671"/>
    <property type="match status" value="1"/>
</dbReference>
<dbReference type="GeneID" id="39867658"/>
<feature type="transmembrane region" description="Helical" evidence="1">
    <location>
        <begin position="240"/>
        <end position="262"/>
    </location>
</feature>
<sequence length="280" mass="32947">MMEQKIRLFLFIKISFFTLLGWICHFYSDMCSLNKNLVEKCNLCRKLNTRNYRLLEKSKKDKDLCVENFKEMPNNELKEKKCISNNKKGTNEKHNHSCRSSLYIDKYGENVKKNKCVITKTKKYSNFEEKIFKELDYRDYLKNVKMIKDKEYGKLVHTKRRIRIALLLLLFLVLILPVLDLSLEKLADGGLLGLLGLLYPTKAVADPPGSMIVHGIDGLLIKLFNIGDWGPSKAIPKLNFLFYCIPFLIFVVIFILGMVYYYKKVIKYENIKFRKRLNKK</sequence>
<dbReference type="RefSeq" id="XP_028859914.1">
    <property type="nucleotide sequence ID" value="XM_029003835.1"/>
</dbReference>
<evidence type="ECO:0000313" key="2">
    <source>
        <dbReference type="EMBL" id="SBT86778.1"/>
    </source>
</evidence>
<dbReference type="AlphaFoldDB" id="A0A1D3JJU0"/>
<protein>
    <submittedName>
        <fullName evidence="2">Fam-l protein</fullName>
    </submittedName>
</protein>
<dbReference type="KEGG" id="pmal:PMUG01_06026500"/>
<evidence type="ECO:0000313" key="3">
    <source>
        <dbReference type="Proteomes" id="UP000219813"/>
    </source>
</evidence>
<organism evidence="2 3">
    <name type="scientific">Plasmodium malariae</name>
    <dbReference type="NCBI Taxonomy" id="5858"/>
    <lineage>
        <taxon>Eukaryota</taxon>
        <taxon>Sar</taxon>
        <taxon>Alveolata</taxon>
        <taxon>Apicomplexa</taxon>
        <taxon>Aconoidasida</taxon>
        <taxon>Haemosporida</taxon>
        <taxon>Plasmodiidae</taxon>
        <taxon>Plasmodium</taxon>
        <taxon>Plasmodium (Plasmodium)</taxon>
    </lineage>
</organism>
<dbReference type="EMBL" id="LT594627">
    <property type="protein sequence ID" value="SBT86778.1"/>
    <property type="molecule type" value="Genomic_DNA"/>
</dbReference>
<reference evidence="2 3" key="1">
    <citation type="submission" date="2016-06" db="EMBL/GenBank/DDBJ databases">
        <authorList>
            <consortium name="Pathogen Informatics"/>
        </authorList>
    </citation>
    <scope>NUCLEOTIDE SEQUENCE [LARGE SCALE GENOMIC DNA]</scope>
</reference>
<keyword evidence="3" id="KW-1185">Reference proteome</keyword>